<dbReference type="InterPro" id="IPR013655">
    <property type="entry name" value="PAS_fold_3"/>
</dbReference>
<name>E6PVY5_9ZZZZ</name>
<dbReference type="InterPro" id="IPR001633">
    <property type="entry name" value="EAL_dom"/>
</dbReference>
<dbReference type="InterPro" id="IPR052155">
    <property type="entry name" value="Biofilm_reg_signaling"/>
</dbReference>
<dbReference type="CDD" id="cd00130">
    <property type="entry name" value="PAS"/>
    <property type="match status" value="1"/>
</dbReference>
<dbReference type="InterPro" id="IPR035965">
    <property type="entry name" value="PAS-like_dom_sf"/>
</dbReference>
<feature type="domain" description="PAC" evidence="2">
    <location>
        <begin position="355"/>
        <end position="407"/>
    </location>
</feature>
<dbReference type="InterPro" id="IPR001610">
    <property type="entry name" value="PAC"/>
</dbReference>
<dbReference type="SUPFAM" id="SSF55785">
    <property type="entry name" value="PYP-like sensor domain (PAS domain)"/>
    <property type="match status" value="3"/>
</dbReference>
<dbReference type="AlphaFoldDB" id="E6PVY5"/>
<dbReference type="InterPro" id="IPR000700">
    <property type="entry name" value="PAS-assoc_C"/>
</dbReference>
<dbReference type="CDD" id="cd01948">
    <property type="entry name" value="EAL"/>
    <property type="match status" value="1"/>
</dbReference>
<dbReference type="InterPro" id="IPR043128">
    <property type="entry name" value="Rev_trsase/Diguanyl_cyclase"/>
</dbReference>
<organism evidence="5">
    <name type="scientific">mine drainage metagenome</name>
    <dbReference type="NCBI Taxonomy" id="410659"/>
    <lineage>
        <taxon>unclassified sequences</taxon>
        <taxon>metagenomes</taxon>
        <taxon>ecological metagenomes</taxon>
    </lineage>
</organism>
<dbReference type="PANTHER" id="PTHR44757:SF2">
    <property type="entry name" value="BIOFILM ARCHITECTURE MAINTENANCE PROTEIN MBAA"/>
    <property type="match status" value="1"/>
</dbReference>
<evidence type="ECO:0000259" key="4">
    <source>
        <dbReference type="PROSITE" id="PS50887"/>
    </source>
</evidence>
<feature type="compositionally biased region" description="Polar residues" evidence="1">
    <location>
        <begin position="441"/>
        <end position="450"/>
    </location>
</feature>
<evidence type="ECO:0000259" key="3">
    <source>
        <dbReference type="PROSITE" id="PS50883"/>
    </source>
</evidence>
<gene>
    <name evidence="5" type="ORF">CARN2_0266</name>
</gene>
<protein>
    <submittedName>
        <fullName evidence="5">Putative Adenylyl and guanylyl cyclase/Phospholipase A2 with PAS, EAL and GGDEF domains</fullName>
    </submittedName>
</protein>
<dbReference type="InterPro" id="IPR000014">
    <property type="entry name" value="PAS"/>
</dbReference>
<dbReference type="PANTHER" id="PTHR44757">
    <property type="entry name" value="DIGUANYLATE CYCLASE DGCP"/>
    <property type="match status" value="1"/>
</dbReference>
<sequence>MPIDPSRPDQPASGVAEAGGRYSGPSVGPEFTPQWLDALPALFSYFDADCRLRQCNAAYANWLGRPVLDILGMPLDTLMDADAMAIISPHVQEALAGRTVLYAREQRQEREARWMEVRLQPAWESREPDLPPQVVGFYCLELDRSANKLQQDRASLLRHASGATFWTLDLQQGVLHSEQNWTNPSLREEPAHLTLAELLALVPETDRNGVLKGLQAVMRSGPVSPSVEARICRTDGSTIWTRSQGLVSRRSASGEPLELMGISVDISATKKALDDLRDSELRFRTFAELSSDWFWELDAEGRFTNLSASALRNRHVQQVREAVLGRQWQSLNPALAALPQWKALAALMQRQLPFHDLVLPFRSAGTNTRWWRLNGAPVRDAQSLLSGWRGVASDITEQREAEDKLYSTAYTDALTGLSNRTGFERLLEAALQEVRGRTQAATSTISTARSVPQRDGATEAASGPASVVGGALLFIDLDQFKQINDSLGHSMGDRVLAEAAQRIYATRRTGDLIGRFGGDEFLVYSRHVDAAANDPASEALAERLRADLARPYDLDGRILHTTVSVGVAQFPRDGRTIAELLSHADTALHEAKTQGRNRVQAFTPQLLAKLQRRTQLEAELHAALEQQSFRIALQPIARLERHAPEHLPAQRRYGVVGFEALARWTRPNGEEIGPAEFIPMIQDLGLISAFGFLIIRLSLQALRRLRDDCGYTGHMSVNVSPAQLKSGCVECLRDELAAAGIEPAALTIEITENQQVMSCPDCLLTLDTIRAMGVRVSLDDFGVGFSNLEYITRLPATQLKIDRTFTHGVAQDRYKAAVVTATLAMAASLGMDAVAEGVKDAADLRWIERAGCSQVQGWALWPAMDLDAACALLQATRSGP</sequence>
<dbReference type="Gene3D" id="3.30.450.20">
    <property type="entry name" value="PAS domain"/>
    <property type="match status" value="3"/>
</dbReference>
<proteinExistence type="predicted"/>
<dbReference type="NCBIfam" id="TIGR00254">
    <property type="entry name" value="GGDEF"/>
    <property type="match status" value="1"/>
</dbReference>
<feature type="region of interest" description="Disordered" evidence="1">
    <location>
        <begin position="1"/>
        <end position="25"/>
    </location>
</feature>
<dbReference type="Pfam" id="PF00563">
    <property type="entry name" value="EAL"/>
    <property type="match status" value="1"/>
</dbReference>
<accession>E6PVY5</accession>
<dbReference type="SUPFAM" id="SSF141868">
    <property type="entry name" value="EAL domain-like"/>
    <property type="match status" value="1"/>
</dbReference>
<dbReference type="NCBIfam" id="TIGR00229">
    <property type="entry name" value="sensory_box"/>
    <property type="match status" value="1"/>
</dbReference>
<dbReference type="Pfam" id="PF08448">
    <property type="entry name" value="PAS_4"/>
    <property type="match status" value="2"/>
</dbReference>
<comment type="caution">
    <text evidence="5">The sequence shown here is derived from an EMBL/GenBank/DDBJ whole genome shotgun (WGS) entry which is preliminary data.</text>
</comment>
<dbReference type="InterPro" id="IPR000160">
    <property type="entry name" value="GGDEF_dom"/>
</dbReference>
<dbReference type="EMBL" id="CABM01000065">
    <property type="protein sequence ID" value="CBH99092.1"/>
    <property type="molecule type" value="Genomic_DNA"/>
</dbReference>
<dbReference type="Gene3D" id="3.30.70.270">
    <property type="match status" value="1"/>
</dbReference>
<feature type="domain" description="PAC" evidence="2">
    <location>
        <begin position="225"/>
        <end position="278"/>
    </location>
</feature>
<dbReference type="CDD" id="cd01949">
    <property type="entry name" value="GGDEF"/>
    <property type="match status" value="1"/>
</dbReference>
<dbReference type="SMART" id="SM00086">
    <property type="entry name" value="PAC"/>
    <property type="match status" value="2"/>
</dbReference>
<evidence type="ECO:0000313" key="5">
    <source>
        <dbReference type="EMBL" id="CBH99092.1"/>
    </source>
</evidence>
<dbReference type="SMART" id="SM00052">
    <property type="entry name" value="EAL"/>
    <property type="match status" value="1"/>
</dbReference>
<dbReference type="SUPFAM" id="SSF55073">
    <property type="entry name" value="Nucleotide cyclase"/>
    <property type="match status" value="1"/>
</dbReference>
<dbReference type="SMART" id="SM00267">
    <property type="entry name" value="GGDEF"/>
    <property type="match status" value="1"/>
</dbReference>
<dbReference type="PROSITE" id="PS50883">
    <property type="entry name" value="EAL"/>
    <property type="match status" value="1"/>
</dbReference>
<feature type="domain" description="EAL" evidence="3">
    <location>
        <begin position="613"/>
        <end position="877"/>
    </location>
</feature>
<evidence type="ECO:0000256" key="1">
    <source>
        <dbReference type="SAM" id="MobiDB-lite"/>
    </source>
</evidence>
<feature type="region of interest" description="Disordered" evidence="1">
    <location>
        <begin position="441"/>
        <end position="462"/>
    </location>
</feature>
<dbReference type="Gene3D" id="3.20.20.450">
    <property type="entry name" value="EAL domain"/>
    <property type="match status" value="1"/>
</dbReference>
<reference evidence="5" key="1">
    <citation type="submission" date="2009-10" db="EMBL/GenBank/DDBJ databases">
        <title>Diversity of trophic interactions inside an arsenic-rich microbial ecosystem.</title>
        <authorList>
            <person name="Bertin P.N."/>
            <person name="Heinrich-Salmeron A."/>
            <person name="Pelletier E."/>
            <person name="Goulhen-Chollet F."/>
            <person name="Arsene-Ploetze F."/>
            <person name="Gallien S."/>
            <person name="Calteau A."/>
            <person name="Vallenet D."/>
            <person name="Casiot C."/>
            <person name="Chane-Woon-Ming B."/>
            <person name="Giloteaux L."/>
            <person name="Barakat M."/>
            <person name="Bonnefoy V."/>
            <person name="Bruneel O."/>
            <person name="Chandler M."/>
            <person name="Cleiss J."/>
            <person name="Duran R."/>
            <person name="Elbaz-Poulichet F."/>
            <person name="Fonknechten N."/>
            <person name="Lauga B."/>
            <person name="Mornico D."/>
            <person name="Ortet P."/>
            <person name="Schaeffer C."/>
            <person name="Siguier P."/>
            <person name="Alexander Thil Smith A."/>
            <person name="Van Dorsselaer A."/>
            <person name="Weissenbach J."/>
            <person name="Medigue C."/>
            <person name="Le Paslier D."/>
        </authorList>
    </citation>
    <scope>NUCLEOTIDE SEQUENCE</scope>
</reference>
<dbReference type="Pfam" id="PF08447">
    <property type="entry name" value="PAS_3"/>
    <property type="match status" value="1"/>
</dbReference>
<dbReference type="Pfam" id="PF00990">
    <property type="entry name" value="GGDEF"/>
    <property type="match status" value="1"/>
</dbReference>
<dbReference type="PROSITE" id="PS50887">
    <property type="entry name" value="GGDEF"/>
    <property type="match status" value="1"/>
</dbReference>
<dbReference type="SMART" id="SM00091">
    <property type="entry name" value="PAS"/>
    <property type="match status" value="2"/>
</dbReference>
<dbReference type="InterPro" id="IPR013656">
    <property type="entry name" value="PAS_4"/>
</dbReference>
<feature type="domain" description="GGDEF" evidence="4">
    <location>
        <begin position="468"/>
        <end position="604"/>
    </location>
</feature>
<evidence type="ECO:0000259" key="2">
    <source>
        <dbReference type="PROSITE" id="PS50113"/>
    </source>
</evidence>
<dbReference type="PROSITE" id="PS50113">
    <property type="entry name" value="PAC"/>
    <property type="match status" value="2"/>
</dbReference>
<dbReference type="InterPro" id="IPR035919">
    <property type="entry name" value="EAL_sf"/>
</dbReference>
<dbReference type="InterPro" id="IPR029787">
    <property type="entry name" value="Nucleotide_cyclase"/>
</dbReference>